<evidence type="ECO:0000313" key="3">
    <source>
        <dbReference type="EMBL" id="KAJ9642117.1"/>
    </source>
</evidence>
<sequence>MSTPGYASTLSTLRAQQADQPLSILALAEPITASQAQAQSQFEPGRRSDASTSSSYHNASSSAAAAAAAAAADTMADTSTSSLQLTPASLAADLAHYKDLFSKLRFSYLEQVTKEKYLRSIVGDPPSVVGHEENAALEARLGEMKVELKDKKQAVDGLVADMEAQARVLAGVYEDVNTKIGELDRASPEVERLRDEVEELRRELARRQGEDGKRRESDPRMNMSLDETRRALEEQNSRMAAVEDRIRALEREVPSKVARLEEVDRELTELDRRRNESVRLAVEGKRRKENGGRDEVEELGKWYRSQEVVLKGLGLDVEA</sequence>
<evidence type="ECO:0000313" key="4">
    <source>
        <dbReference type="Proteomes" id="UP001172681"/>
    </source>
</evidence>
<organism evidence="3 4">
    <name type="scientific">Knufia peltigerae</name>
    <dbReference type="NCBI Taxonomy" id="1002370"/>
    <lineage>
        <taxon>Eukaryota</taxon>
        <taxon>Fungi</taxon>
        <taxon>Dikarya</taxon>
        <taxon>Ascomycota</taxon>
        <taxon>Pezizomycotina</taxon>
        <taxon>Eurotiomycetes</taxon>
        <taxon>Chaetothyriomycetidae</taxon>
        <taxon>Chaetothyriales</taxon>
        <taxon>Trichomeriaceae</taxon>
        <taxon>Knufia</taxon>
    </lineage>
</organism>
<feature type="region of interest" description="Disordered" evidence="1">
    <location>
        <begin position="35"/>
        <end position="58"/>
    </location>
</feature>
<gene>
    <name evidence="3" type="ORF">H2204_002486</name>
</gene>
<feature type="compositionally biased region" description="Basic and acidic residues" evidence="1">
    <location>
        <begin position="204"/>
        <end position="219"/>
    </location>
</feature>
<evidence type="ECO:0000259" key="2">
    <source>
        <dbReference type="Pfam" id="PF20882"/>
    </source>
</evidence>
<dbReference type="InterPro" id="IPR037475">
    <property type="entry name" value="Sos7"/>
</dbReference>
<protein>
    <recommendedName>
        <fullName evidence="2">Kinetochore protein Sos7 coiled-coil domain-containing protein</fullName>
    </recommendedName>
</protein>
<name>A0AA38YB92_9EURO</name>
<accession>A0AA38YB92</accession>
<dbReference type="Gene3D" id="1.20.120.330">
    <property type="entry name" value="Nucleotidyltransferases domain 2"/>
    <property type="match status" value="1"/>
</dbReference>
<keyword evidence="4" id="KW-1185">Reference proteome</keyword>
<feature type="region of interest" description="Disordered" evidence="1">
    <location>
        <begin position="204"/>
        <end position="223"/>
    </location>
</feature>
<dbReference type="GO" id="GO:0051315">
    <property type="term" value="P:attachment of mitotic spindle microtubules to kinetochore"/>
    <property type="evidence" value="ECO:0007669"/>
    <property type="project" value="TreeGrafter"/>
</dbReference>
<dbReference type="AlphaFoldDB" id="A0AA38YB92"/>
<dbReference type="InterPro" id="IPR048781">
    <property type="entry name" value="Sos7_CC"/>
</dbReference>
<proteinExistence type="predicted"/>
<dbReference type="EMBL" id="JAPDRN010000010">
    <property type="protein sequence ID" value="KAJ9642117.1"/>
    <property type="molecule type" value="Genomic_DNA"/>
</dbReference>
<reference evidence="3" key="1">
    <citation type="submission" date="2022-10" db="EMBL/GenBank/DDBJ databases">
        <title>Culturing micro-colonial fungi from biological soil crusts in the Mojave desert and describing Neophaeococcomyces mojavensis, and introducing the new genera and species Taxawa tesnikishii.</title>
        <authorList>
            <person name="Kurbessoian T."/>
            <person name="Stajich J.E."/>
        </authorList>
    </citation>
    <scope>NUCLEOTIDE SEQUENCE</scope>
    <source>
        <strain evidence="3">TK_35</strain>
    </source>
</reference>
<dbReference type="Proteomes" id="UP001172681">
    <property type="component" value="Unassembled WGS sequence"/>
</dbReference>
<dbReference type="PANTHER" id="PTHR37329:SF1">
    <property type="entry name" value="KINETOCHORE PROTEIN SOS7"/>
    <property type="match status" value="1"/>
</dbReference>
<dbReference type="GO" id="GO:0034501">
    <property type="term" value="P:protein localization to kinetochore"/>
    <property type="evidence" value="ECO:0007669"/>
    <property type="project" value="InterPro"/>
</dbReference>
<feature type="domain" description="Kinetochore protein Sos7 coiled-coil" evidence="2">
    <location>
        <begin position="99"/>
        <end position="171"/>
    </location>
</feature>
<dbReference type="PANTHER" id="PTHR37329">
    <property type="entry name" value="KINETOCHORE PROTEIN SOS7"/>
    <property type="match status" value="1"/>
</dbReference>
<comment type="caution">
    <text evidence="3">The sequence shown here is derived from an EMBL/GenBank/DDBJ whole genome shotgun (WGS) entry which is preliminary data.</text>
</comment>
<dbReference type="Pfam" id="PF20882">
    <property type="entry name" value="Sos7"/>
    <property type="match status" value="1"/>
</dbReference>
<evidence type="ECO:0000256" key="1">
    <source>
        <dbReference type="SAM" id="MobiDB-lite"/>
    </source>
</evidence>
<dbReference type="GO" id="GO:0000776">
    <property type="term" value="C:kinetochore"/>
    <property type="evidence" value="ECO:0007669"/>
    <property type="project" value="InterPro"/>
</dbReference>